<proteinExistence type="predicted"/>
<reference evidence="1" key="1">
    <citation type="submission" date="2019-09" db="EMBL/GenBank/DDBJ databases">
        <title>Draft genome information of white flower Hibiscus syriacus.</title>
        <authorList>
            <person name="Kim Y.-M."/>
        </authorList>
    </citation>
    <scope>NUCLEOTIDE SEQUENCE [LARGE SCALE GENOMIC DNA]</scope>
    <source>
        <strain evidence="1">YM2019G1</strain>
    </source>
</reference>
<sequence>MRRTEVRGGRNRPKSEVSRWVFDETSRAECIRSALGSAAAVFQLPPEKPTTVTRSPEKLYGFEEAHGEEYDEVEEFEWCKG</sequence>
<gene>
    <name evidence="1" type="ORF">F3Y22_tig00112344pilonHSYRG00064</name>
</gene>
<name>A0A6A2XEM9_HIBSY</name>
<dbReference type="AlphaFoldDB" id="A0A6A2XEM9"/>
<comment type="caution">
    <text evidence="1">The sequence shown here is derived from an EMBL/GenBank/DDBJ whole genome shotgun (WGS) entry which is preliminary data.</text>
</comment>
<evidence type="ECO:0000313" key="1">
    <source>
        <dbReference type="EMBL" id="KAE8668140.1"/>
    </source>
</evidence>
<keyword evidence="2" id="KW-1185">Reference proteome</keyword>
<protein>
    <submittedName>
        <fullName evidence="1">Uncharacterized protein</fullName>
    </submittedName>
</protein>
<evidence type="ECO:0000313" key="2">
    <source>
        <dbReference type="Proteomes" id="UP000436088"/>
    </source>
</evidence>
<accession>A0A6A2XEM9</accession>
<organism evidence="1 2">
    <name type="scientific">Hibiscus syriacus</name>
    <name type="common">Rose of Sharon</name>
    <dbReference type="NCBI Taxonomy" id="106335"/>
    <lineage>
        <taxon>Eukaryota</taxon>
        <taxon>Viridiplantae</taxon>
        <taxon>Streptophyta</taxon>
        <taxon>Embryophyta</taxon>
        <taxon>Tracheophyta</taxon>
        <taxon>Spermatophyta</taxon>
        <taxon>Magnoliopsida</taxon>
        <taxon>eudicotyledons</taxon>
        <taxon>Gunneridae</taxon>
        <taxon>Pentapetalae</taxon>
        <taxon>rosids</taxon>
        <taxon>malvids</taxon>
        <taxon>Malvales</taxon>
        <taxon>Malvaceae</taxon>
        <taxon>Malvoideae</taxon>
        <taxon>Hibiscus</taxon>
    </lineage>
</organism>
<dbReference type="EMBL" id="VEPZ02001556">
    <property type="protein sequence ID" value="KAE8668140.1"/>
    <property type="molecule type" value="Genomic_DNA"/>
</dbReference>
<dbReference type="Proteomes" id="UP000436088">
    <property type="component" value="Unassembled WGS sequence"/>
</dbReference>